<gene>
    <name evidence="2" type="ORF">J7W16_11155</name>
</gene>
<dbReference type="Gene3D" id="3.90.25.10">
    <property type="entry name" value="UDP-galactose 4-epimerase, domain 1"/>
    <property type="match status" value="1"/>
</dbReference>
<dbReference type="SUPFAM" id="SSF51735">
    <property type="entry name" value="NAD(P)-binding Rossmann-fold domains"/>
    <property type="match status" value="1"/>
</dbReference>
<feature type="domain" description="NmrA-like" evidence="1">
    <location>
        <begin position="3"/>
        <end position="247"/>
    </location>
</feature>
<dbReference type="CDD" id="cd05269">
    <property type="entry name" value="TMR_SDR_a"/>
    <property type="match status" value="1"/>
</dbReference>
<dbReference type="RefSeq" id="WP_210597389.1">
    <property type="nucleotide sequence ID" value="NZ_JAGKSQ010000004.1"/>
</dbReference>
<evidence type="ECO:0000259" key="1">
    <source>
        <dbReference type="Pfam" id="PF05368"/>
    </source>
</evidence>
<comment type="caution">
    <text evidence="2">The sequence shown here is derived from an EMBL/GenBank/DDBJ whole genome shotgun (WGS) entry which is preliminary data.</text>
</comment>
<dbReference type="EMBL" id="JAGKSQ010000004">
    <property type="protein sequence ID" value="MBP3951693.1"/>
    <property type="molecule type" value="Genomic_DNA"/>
</dbReference>
<dbReference type="AlphaFoldDB" id="A0A940WWL0"/>
<keyword evidence="3" id="KW-1185">Reference proteome</keyword>
<dbReference type="InterPro" id="IPR036291">
    <property type="entry name" value="NAD(P)-bd_dom_sf"/>
</dbReference>
<accession>A0A940WWL0</accession>
<evidence type="ECO:0000313" key="3">
    <source>
        <dbReference type="Proteomes" id="UP000678228"/>
    </source>
</evidence>
<proteinExistence type="predicted"/>
<dbReference type="Pfam" id="PF05368">
    <property type="entry name" value="NmrA"/>
    <property type="match status" value="1"/>
</dbReference>
<sequence>MGTTILVTGATGNIGYYVVCELIAKKEKVRVALRNVEKDRNKFTDLDVELVEFDFLHTETYVKALEGVRKVFLMRPPQLAKPKKEMKPFIDKMKEVGVEHIVFVSLMGVEKNPIVPHRKIEDMIQESGIGFTFLRPGFFMQNLNTNHLEDIALRNELFMPVGQAKTSFIDTRDIASVAAVCLKEEGHLGKKYTLTGAEAIDYYEVAQLLTETLGRKIEYKNPGILEFRKTLIKRGIKKEFANVMTMLYVLTRLGTAEKVTTGVSDLLKRAPISFKQYAIDHQEEWNR</sequence>
<name>A0A940WWL0_9BACI</name>
<organism evidence="2 3">
    <name type="scientific">Halalkalibacter suaedae</name>
    <dbReference type="NCBI Taxonomy" id="2822140"/>
    <lineage>
        <taxon>Bacteria</taxon>
        <taxon>Bacillati</taxon>
        <taxon>Bacillota</taxon>
        <taxon>Bacilli</taxon>
        <taxon>Bacillales</taxon>
        <taxon>Bacillaceae</taxon>
        <taxon>Halalkalibacter</taxon>
    </lineage>
</organism>
<dbReference type="InterPro" id="IPR008030">
    <property type="entry name" value="NmrA-like"/>
</dbReference>
<evidence type="ECO:0000313" key="2">
    <source>
        <dbReference type="EMBL" id="MBP3951693.1"/>
    </source>
</evidence>
<dbReference type="Gene3D" id="3.40.50.720">
    <property type="entry name" value="NAD(P)-binding Rossmann-like Domain"/>
    <property type="match status" value="1"/>
</dbReference>
<dbReference type="PANTHER" id="PTHR43162">
    <property type="match status" value="1"/>
</dbReference>
<dbReference type="PANTHER" id="PTHR43162:SF1">
    <property type="entry name" value="PRESTALK A DIFFERENTIATION PROTEIN A"/>
    <property type="match status" value="1"/>
</dbReference>
<reference evidence="2" key="1">
    <citation type="submission" date="2021-03" db="EMBL/GenBank/DDBJ databases">
        <title>Bacillus suaedae sp. nov., isolated from Suaeda aralocaspica.</title>
        <authorList>
            <person name="Lei R.F.R."/>
        </authorList>
    </citation>
    <scope>NUCLEOTIDE SEQUENCE</scope>
    <source>
        <strain evidence="2">YZJH907-2</strain>
    </source>
</reference>
<dbReference type="Proteomes" id="UP000678228">
    <property type="component" value="Unassembled WGS sequence"/>
</dbReference>
<protein>
    <submittedName>
        <fullName evidence="2">SDR family oxidoreductase</fullName>
    </submittedName>
</protein>
<dbReference type="InterPro" id="IPR051604">
    <property type="entry name" value="Ergot_Alk_Oxidoreductase"/>
</dbReference>